<name>A0A1X7LKF2_9BACL</name>
<dbReference type="SMART" id="SM00448">
    <property type="entry name" value="REC"/>
    <property type="match status" value="1"/>
</dbReference>
<dbReference type="SUPFAM" id="SSF52172">
    <property type="entry name" value="CheY-like"/>
    <property type="match status" value="1"/>
</dbReference>
<dbReference type="OrthoDB" id="9780153at2"/>
<sequence length="200" mass="22137">MIRIFIAEDQRMLLGALGSLLDMEEDIQVIGQAVQGEEALHAIVKLNPDVCLMDIEMPIMSGLEVAQELRASKHAAKVIMLTTFAKPGYFERAAKIGVNGYLLKDSSIDDLAEAIRSVMSGKKVFSPELMFDMMSEPNPLSAREMEILTLLAEGKSTTEVTKLLFLSSGTVRNYISEIMQKLDAKSRMDAIHTAQEKGWI</sequence>
<gene>
    <name evidence="8" type="ORF">SAMN06295960_3628</name>
</gene>
<dbReference type="PANTHER" id="PTHR43214:SF42">
    <property type="entry name" value="TRANSCRIPTIONAL REGULATORY PROTEIN DESR"/>
    <property type="match status" value="1"/>
</dbReference>
<dbReference type="GO" id="GO:0000160">
    <property type="term" value="P:phosphorelay signal transduction system"/>
    <property type="evidence" value="ECO:0007669"/>
    <property type="project" value="InterPro"/>
</dbReference>
<dbReference type="Pfam" id="PF00072">
    <property type="entry name" value="Response_reg"/>
    <property type="match status" value="1"/>
</dbReference>
<dbReference type="InterPro" id="IPR000792">
    <property type="entry name" value="Tscrpt_reg_LuxR_C"/>
</dbReference>
<dbReference type="SUPFAM" id="SSF46894">
    <property type="entry name" value="C-terminal effector domain of the bipartite response regulators"/>
    <property type="match status" value="1"/>
</dbReference>
<dbReference type="STRING" id="1852522.SAMN06295960_3628"/>
<dbReference type="GO" id="GO:0003677">
    <property type="term" value="F:DNA binding"/>
    <property type="evidence" value="ECO:0007669"/>
    <property type="project" value="UniProtKB-KW"/>
</dbReference>
<dbReference type="Proteomes" id="UP000193834">
    <property type="component" value="Unassembled WGS sequence"/>
</dbReference>
<keyword evidence="4" id="KW-0804">Transcription</keyword>
<dbReference type="InterPro" id="IPR039420">
    <property type="entry name" value="WalR-like"/>
</dbReference>
<protein>
    <submittedName>
        <fullName evidence="8">Two component transcriptional regulator, LuxR family</fullName>
    </submittedName>
</protein>
<dbReference type="AlphaFoldDB" id="A0A1X7LKF2"/>
<evidence type="ECO:0000256" key="2">
    <source>
        <dbReference type="ARBA" id="ARBA00023015"/>
    </source>
</evidence>
<keyword evidence="2" id="KW-0805">Transcription regulation</keyword>
<dbReference type="InterPro" id="IPR016032">
    <property type="entry name" value="Sig_transdc_resp-reg_C-effctor"/>
</dbReference>
<dbReference type="PROSITE" id="PS50043">
    <property type="entry name" value="HTH_LUXR_2"/>
    <property type="match status" value="1"/>
</dbReference>
<dbReference type="Pfam" id="PF00196">
    <property type="entry name" value="GerE"/>
    <property type="match status" value="1"/>
</dbReference>
<dbReference type="PRINTS" id="PR00038">
    <property type="entry name" value="HTHLUXR"/>
</dbReference>
<evidence type="ECO:0000256" key="5">
    <source>
        <dbReference type="PROSITE-ProRule" id="PRU00169"/>
    </source>
</evidence>
<keyword evidence="1 5" id="KW-0597">Phosphoprotein</keyword>
<dbReference type="PROSITE" id="PS50110">
    <property type="entry name" value="RESPONSE_REGULATORY"/>
    <property type="match status" value="1"/>
</dbReference>
<reference evidence="8 9" key="1">
    <citation type="submission" date="2017-04" db="EMBL/GenBank/DDBJ databases">
        <authorList>
            <person name="Afonso C.L."/>
            <person name="Miller P.J."/>
            <person name="Scott M.A."/>
            <person name="Spackman E."/>
            <person name="Goraichik I."/>
            <person name="Dimitrov K.M."/>
            <person name="Suarez D.L."/>
            <person name="Swayne D.E."/>
        </authorList>
    </citation>
    <scope>NUCLEOTIDE SEQUENCE [LARGE SCALE GENOMIC DNA]</scope>
    <source>
        <strain evidence="8 9">11</strain>
    </source>
</reference>
<organism evidence="8 9">
    <name type="scientific">Paenibacillus aquistagni</name>
    <dbReference type="NCBI Taxonomy" id="1852522"/>
    <lineage>
        <taxon>Bacteria</taxon>
        <taxon>Bacillati</taxon>
        <taxon>Bacillota</taxon>
        <taxon>Bacilli</taxon>
        <taxon>Bacillales</taxon>
        <taxon>Paenibacillaceae</taxon>
        <taxon>Paenibacillus</taxon>
    </lineage>
</organism>
<evidence type="ECO:0000256" key="4">
    <source>
        <dbReference type="ARBA" id="ARBA00023163"/>
    </source>
</evidence>
<dbReference type="SMART" id="SM00421">
    <property type="entry name" value="HTH_LUXR"/>
    <property type="match status" value="1"/>
</dbReference>
<evidence type="ECO:0000259" key="7">
    <source>
        <dbReference type="PROSITE" id="PS50110"/>
    </source>
</evidence>
<dbReference type="PANTHER" id="PTHR43214">
    <property type="entry name" value="TWO-COMPONENT RESPONSE REGULATOR"/>
    <property type="match status" value="1"/>
</dbReference>
<dbReference type="GO" id="GO:0006355">
    <property type="term" value="P:regulation of DNA-templated transcription"/>
    <property type="evidence" value="ECO:0007669"/>
    <property type="project" value="InterPro"/>
</dbReference>
<dbReference type="CDD" id="cd19930">
    <property type="entry name" value="REC_DesR-like"/>
    <property type="match status" value="1"/>
</dbReference>
<evidence type="ECO:0000256" key="1">
    <source>
        <dbReference type="ARBA" id="ARBA00022553"/>
    </source>
</evidence>
<feature type="domain" description="Response regulatory" evidence="7">
    <location>
        <begin position="3"/>
        <end position="119"/>
    </location>
</feature>
<dbReference type="EMBL" id="FXAZ01000005">
    <property type="protein sequence ID" value="SMG53974.1"/>
    <property type="molecule type" value="Genomic_DNA"/>
</dbReference>
<feature type="domain" description="HTH luxR-type" evidence="6">
    <location>
        <begin position="133"/>
        <end position="198"/>
    </location>
</feature>
<keyword evidence="9" id="KW-1185">Reference proteome</keyword>
<evidence type="ECO:0000313" key="8">
    <source>
        <dbReference type="EMBL" id="SMG53974.1"/>
    </source>
</evidence>
<proteinExistence type="predicted"/>
<accession>A0A1X7LKF2</accession>
<evidence type="ECO:0000313" key="9">
    <source>
        <dbReference type="Proteomes" id="UP000193834"/>
    </source>
</evidence>
<evidence type="ECO:0000256" key="3">
    <source>
        <dbReference type="ARBA" id="ARBA00023125"/>
    </source>
</evidence>
<dbReference type="RefSeq" id="WP_085496500.1">
    <property type="nucleotide sequence ID" value="NZ_FXAZ01000005.1"/>
</dbReference>
<dbReference type="CDD" id="cd06170">
    <property type="entry name" value="LuxR_C_like"/>
    <property type="match status" value="1"/>
</dbReference>
<dbReference type="InterPro" id="IPR011006">
    <property type="entry name" value="CheY-like_superfamily"/>
</dbReference>
<keyword evidence="3" id="KW-0238">DNA-binding</keyword>
<feature type="modified residue" description="4-aspartylphosphate" evidence="5">
    <location>
        <position position="54"/>
    </location>
</feature>
<evidence type="ECO:0000259" key="6">
    <source>
        <dbReference type="PROSITE" id="PS50043"/>
    </source>
</evidence>
<dbReference type="Gene3D" id="3.40.50.2300">
    <property type="match status" value="1"/>
</dbReference>
<dbReference type="InterPro" id="IPR001789">
    <property type="entry name" value="Sig_transdc_resp-reg_receiver"/>
</dbReference>